<dbReference type="PANTHER" id="PTHR39323:SF1">
    <property type="entry name" value="BLR1149 PROTEIN"/>
    <property type="match status" value="1"/>
</dbReference>
<name>A0A8J8CDL1_9ARCH</name>
<dbReference type="Proteomes" id="UP000716004">
    <property type="component" value="Unassembled WGS sequence"/>
</dbReference>
<gene>
    <name evidence="2" type="ORF">J9259_01770</name>
    <name evidence="3" type="ORF">KIY12_03400</name>
</gene>
<sequence>MGCLRNPDFEIEPIANHPALRVGSDDTLIVIADLHLGLSDEFESRGVYVGGQAESMLSEIKELASVSQHLVILGDLRHEFSAFHSASVIPSFMSELLDHYSTIDLVPGNHDGLIIRQLPQRVRVHPSSGFNAGCVSFSHGHTWPTDAMMKGRYLLMGHIHPAVEFVDSRGRSYVEKCWFRVPFRRRDPTGRYGTLPQEAVVIPAFNPLLNGTPLNRHGDRGLGPVFRNRLVFPERGRLYLLDGTYLGPLKSNMPVAKSNKGVGSG</sequence>
<dbReference type="PANTHER" id="PTHR39323">
    <property type="entry name" value="BLR1149 PROTEIN"/>
    <property type="match status" value="1"/>
</dbReference>
<feature type="domain" description="Calcineurin-like phosphoesterase" evidence="1">
    <location>
        <begin position="28"/>
        <end position="123"/>
    </location>
</feature>
<evidence type="ECO:0000259" key="1">
    <source>
        <dbReference type="Pfam" id="PF00149"/>
    </source>
</evidence>
<dbReference type="Proteomes" id="UP000750197">
    <property type="component" value="Unassembled WGS sequence"/>
</dbReference>
<accession>A0A8J8CDL1</accession>
<evidence type="ECO:0000313" key="2">
    <source>
        <dbReference type="EMBL" id="MBX8631241.1"/>
    </source>
</evidence>
<dbReference type="InterPro" id="IPR024173">
    <property type="entry name" value="Pesterase_MJ0037-like"/>
</dbReference>
<comment type="caution">
    <text evidence="3">The sequence shown here is derived from an EMBL/GenBank/DDBJ whole genome shotgun (WGS) entry which is preliminary data.</text>
</comment>
<dbReference type="PIRSF" id="PIRSF000887">
    <property type="entry name" value="Pesterase_MJ0037"/>
    <property type="match status" value="1"/>
</dbReference>
<reference evidence="3" key="1">
    <citation type="submission" date="2021-05" db="EMBL/GenBank/DDBJ databases">
        <title>Genomic insights into ecological role and evolution of a novel Thermoplasmata order Candidatus Sysuiplasmatales.</title>
        <authorList>
            <person name="Yuan Y."/>
        </authorList>
    </citation>
    <scope>NUCLEOTIDE SEQUENCE</scope>
    <source>
        <strain evidence="3">TUT19-bin139</strain>
        <strain evidence="2">YP2-bin.285</strain>
    </source>
</reference>
<dbReference type="AlphaFoldDB" id="A0A8J8CDL1"/>
<dbReference type="Gene3D" id="3.60.21.10">
    <property type="match status" value="1"/>
</dbReference>
<proteinExistence type="predicted"/>
<protein>
    <submittedName>
        <fullName evidence="3">Metallophosphoesterase</fullName>
    </submittedName>
</protein>
<dbReference type="InterPro" id="IPR029052">
    <property type="entry name" value="Metallo-depent_PP-like"/>
</dbReference>
<dbReference type="GO" id="GO:0016787">
    <property type="term" value="F:hydrolase activity"/>
    <property type="evidence" value="ECO:0007669"/>
    <property type="project" value="InterPro"/>
</dbReference>
<dbReference type="InterPro" id="IPR004843">
    <property type="entry name" value="Calcineurin-like_PHP"/>
</dbReference>
<evidence type="ECO:0000313" key="4">
    <source>
        <dbReference type="Proteomes" id="UP000750197"/>
    </source>
</evidence>
<dbReference type="EMBL" id="JAGVSJ010000002">
    <property type="protein sequence ID" value="MBX8631241.1"/>
    <property type="molecule type" value="Genomic_DNA"/>
</dbReference>
<organism evidence="3 4">
    <name type="scientific">Candidatus Sysuiplasma superficiale</name>
    <dbReference type="NCBI Taxonomy" id="2823368"/>
    <lineage>
        <taxon>Archaea</taxon>
        <taxon>Methanobacteriati</taxon>
        <taxon>Thermoplasmatota</taxon>
        <taxon>Thermoplasmata</taxon>
        <taxon>Candidatus Sysuiplasmatales</taxon>
        <taxon>Candidatus Sysuiplasmataceae</taxon>
        <taxon>Candidatus Sysuiplasma</taxon>
    </lineage>
</organism>
<dbReference type="SUPFAM" id="SSF56300">
    <property type="entry name" value="Metallo-dependent phosphatases"/>
    <property type="match status" value="1"/>
</dbReference>
<evidence type="ECO:0000313" key="3">
    <source>
        <dbReference type="EMBL" id="MBX8643752.1"/>
    </source>
</evidence>
<dbReference type="EMBL" id="JAHEAC010000019">
    <property type="protein sequence ID" value="MBX8643752.1"/>
    <property type="molecule type" value="Genomic_DNA"/>
</dbReference>
<dbReference type="Pfam" id="PF00149">
    <property type="entry name" value="Metallophos"/>
    <property type="match status" value="1"/>
</dbReference>